<name>A0ABV0AAJ0_9FLAO</name>
<comment type="caution">
    <text evidence="1">The sequence shown here is derived from an EMBL/GenBank/DDBJ whole genome shotgun (WGS) entry which is preliminary data.</text>
</comment>
<dbReference type="InterPro" id="IPR032342">
    <property type="entry name" value="DUF4861"/>
</dbReference>
<protein>
    <submittedName>
        <fullName evidence="1">DUF4861 domain-containing protein</fullName>
    </submittedName>
</protein>
<evidence type="ECO:0000313" key="1">
    <source>
        <dbReference type="EMBL" id="MEN3323207.1"/>
    </source>
</evidence>
<sequence>MKKLIKSSLTIVIVAGLLASCKTSKEEQTNILLTNSSDVKLTDKTVSIKRNQLKNTDSINIYPLLVSGSDTIPSQLNDIDGDGNWDELFFVTNFSSNEKKVIQLKWVNIQPNYVVRTSARFGKRSAIDSPVKPALEEVLLPSELPKSLGYQRYQTDGPSWENDKVGFRHYLDGRNAKDLFGKKTDQISPETVGVNSKGEVEDNYHVMEDWGRDILAVGNSVGLGGYALITDTDLMRLGVTVNDSINNIEKTTFKIQTEGPLKSVLTYSYQNWKPNSDRIYTVEEKTSIWPGMYGYQNTVAVSGLQGDENLAVGLVNINNNSRLSVIDENDTFIVLYTHDKQTYDKGWWLGMALILPKDKYLGYTEAPETGNVTNTFLAKLKISNNEPISYYAVGCWELSDAKFADKTYFETYLKQLNNQLSTEIKIEITN</sequence>
<organism evidence="1 2">
    <name type="scientific">Mariniflexile soesokkakense</name>
    <dbReference type="NCBI Taxonomy" id="1343160"/>
    <lineage>
        <taxon>Bacteria</taxon>
        <taxon>Pseudomonadati</taxon>
        <taxon>Bacteroidota</taxon>
        <taxon>Flavobacteriia</taxon>
        <taxon>Flavobacteriales</taxon>
        <taxon>Flavobacteriaceae</taxon>
        <taxon>Mariniflexile</taxon>
    </lineage>
</organism>
<reference evidence="1 2" key="1">
    <citation type="submission" date="2024-01" db="EMBL/GenBank/DDBJ databases">
        <title>Mariniflexile litorale sp. nov., isolated from the shallow sediments of the Sea of Japan.</title>
        <authorList>
            <person name="Romanenko L."/>
            <person name="Bystritskaya E."/>
            <person name="Isaeva M."/>
        </authorList>
    </citation>
    <scope>NUCLEOTIDE SEQUENCE [LARGE SCALE GENOMIC DNA]</scope>
    <source>
        <strain evidence="1 2">KCTC 32427</strain>
    </source>
</reference>
<proteinExistence type="predicted"/>
<gene>
    <name evidence="1" type="ORF">VP395_05675</name>
</gene>
<dbReference type="Pfam" id="PF16153">
    <property type="entry name" value="DUF4861"/>
    <property type="match status" value="1"/>
</dbReference>
<dbReference type="RefSeq" id="WP_346240780.1">
    <property type="nucleotide sequence ID" value="NZ_JAZHYP010000002.1"/>
</dbReference>
<accession>A0ABV0AAJ0</accession>
<dbReference type="EMBL" id="JAZHYP010000002">
    <property type="protein sequence ID" value="MEN3323207.1"/>
    <property type="molecule type" value="Genomic_DNA"/>
</dbReference>
<keyword evidence="2" id="KW-1185">Reference proteome</keyword>
<dbReference type="Proteomes" id="UP001416393">
    <property type="component" value="Unassembled WGS sequence"/>
</dbReference>
<dbReference type="PROSITE" id="PS51257">
    <property type="entry name" value="PROKAR_LIPOPROTEIN"/>
    <property type="match status" value="1"/>
</dbReference>
<evidence type="ECO:0000313" key="2">
    <source>
        <dbReference type="Proteomes" id="UP001416393"/>
    </source>
</evidence>